<dbReference type="InterPro" id="IPR000315">
    <property type="entry name" value="Znf_B-box"/>
</dbReference>
<evidence type="ECO:0000259" key="7">
    <source>
        <dbReference type="PROSITE" id="PS50853"/>
    </source>
</evidence>
<dbReference type="InterPro" id="IPR013783">
    <property type="entry name" value="Ig-like_fold"/>
</dbReference>
<dbReference type="PROSITE" id="PS50853">
    <property type="entry name" value="FN3"/>
    <property type="match status" value="2"/>
</dbReference>
<dbReference type="CDD" id="cd19769">
    <property type="entry name" value="Bbox2_TRIM16-like"/>
    <property type="match status" value="1"/>
</dbReference>
<proteinExistence type="inferred from homology"/>
<dbReference type="Pfam" id="PF00041">
    <property type="entry name" value="fn3"/>
    <property type="match status" value="2"/>
</dbReference>
<feature type="compositionally biased region" description="Basic and acidic residues" evidence="5">
    <location>
        <begin position="188"/>
        <end position="197"/>
    </location>
</feature>
<dbReference type="SMART" id="SM00060">
    <property type="entry name" value="FN3"/>
    <property type="match status" value="2"/>
</dbReference>
<dbReference type="Gene3D" id="3.40.50.300">
    <property type="entry name" value="P-loop containing nucleotide triphosphate hydrolases"/>
    <property type="match status" value="1"/>
</dbReference>
<keyword evidence="2 4" id="KW-0479">Metal-binding</keyword>
<dbReference type="PROSITE" id="PS50119">
    <property type="entry name" value="ZF_BBOX"/>
    <property type="match status" value="1"/>
</dbReference>
<sequence>MSSLLPRVEGAAAPEERLKDGSPHQALDETMETDRRTPDRPVSPTFSYNSIMSDQTRSAPPVFKDGDSTQQEDNVYLDRADSIVSGAESWRSNNSMDAIIHLKMEGREWTVCDLCKNKAMKSCPSCDQSYCHFHVKKHCNEPNHTLVVVNRPFKEELCQEHHSPLEVFCRTDQMSICTLCSATKHRGHDTNYDDKKQAGRQNLSPEQIWRPSSLDTPLPPPGEIQFLSVTSSSVSLSWRPPEGLNGPHKFIVTWGFDEELFNLRVDGCSVTIDELQPGICYQFHVATEGEDCSRSRLVSASVLTVVPVPQDLQVSQSGENSFTLNWSKPEGMEKVSQRFLISYCSPNTKTCAATTEDCYKTLSDLQPGTQYTVSVSTVLNGVQSKPVSAAICTVSLFLEQLKRIGLEDHYGNKLTLSTVLEINADSTSDETPNTLLSLPGAFLKKLMMANVNARSVMVKGDLCNSERINPLDLITAVFLCSDGFLQQQIVLKMSMCQFAVPLLLPNCDTKQSTLMLWSLRDIVKKYRPSSQTDSMSFIEERIVVSDIPMVSFVRLGESSLSKSHILNKLLSNPQQYHDTFVHRDMECGNVPRVISDGLVEISWYLPCGNRNMDRFTNPVAFANLRGDIKSFKTQFYFLCQTSAAVVVFVDNLEEDSKVLQDKSFKTKLFLVINAHVKTFTDETLTKLITKCSINSTNVIVKKSENDAEFVKIIKSSVSDILQKNEKPLKIENMAKIADQSGILVDENCDCCQSARKMADAITRNITDTVKFKEEQLPLQGQIWKEISHLEKERCRLNKAGNEEIEKYKISLKTKIEEMRENQKKINMTIAMKHFISGMSGSVMERSYFLKWMQINLDNMSRQNLSALQDQYKELCENTPEEKDKIAELDKQIADCSLGIEHFLRELGQLYESSCFSIEKTFTTLDLHSLCAQMLLDGFPIELVDGYASNIPLEWISAVLTELHTKQKSKSKIRVVTVLGVQSTGKSTLLNTMFGLQFAVSSGRCTRGAFMQLIKVNEKLKEELKCDLIMVIDTEGLKSPELAQLDDSHERDNELATLVIGLSDVTIINIAMENSTEMKDILQIVGHAFIRMKEVGKRPICHFVHQNVSDVSAYVKNMRARKKLLEQLDEMTKAAARMEKKENITKFTDVMDYDPDTSSSYIPGLWHGTPPMAPVNVGYSEAVYDFKKRLMQILKECKGDNDLTGFLKWTTSLWESVKFEKFIFSFRNSLVADAYSCLCSEYNAWEWSFQKEMYSWMVCAKNKISNFGLTFPQSQMKENMLDDLLTEASDKIAVGGNEIQGKIVKYFERHDRHVNLVEKYKEDFVASANILRREMENKVRNTLHRTVEIKEGMAKLEKIKRSHAETMEKKVLALLQICRRKKSDLLDQDLEKEFESMWTKTLSEICFRKPPTRNIPQDAFLVLSRNLATRGSYVNKLLVGNNLRDCGTKPFAVKSGYCSDMEKDDAQQRHHIKELQFFCNQIVAKCQDSITQRVESKTDYYDTYIKELLEMIDETLLQNKKLKICEECEVSLKLHIFGIAAIEFQKMHDDFITVNDPRKCLEQSKSKYLTDFIDLFHERDQCQKKAEDFTKLCLQPAVLDYVNKMIGPDVVDLMKTSKGSEDYSTRGAFQFSILKQLLTDGEYEKYREYIRNYEQFIKQWLFDHIVNQLSKESSLKKLVKKHLTEIVKLITDTIRQFINTTSTDKEIKTFIQNFCGALGDKLVVPKDALNSIMTLNYSRSTEQFADNLIEFVGEMEQSLAAKYDHEMDIKERLRSLPFKPQNEMFTSLFGCGEVCPFCKAPCEAGRKEHSKHFTFIHRPQGIHGWKRTDTKVLVTDICSSDVISENKFNLSLVGACNHLYKDYQKYFPDWIIPGDSSIEATDYWKYVMATFNERIAEDNDGLPADIPEDWKTLTPEDAMKCLETTFNMT</sequence>
<evidence type="ECO:0000256" key="3">
    <source>
        <dbReference type="ARBA" id="ARBA00022833"/>
    </source>
</evidence>
<protein>
    <submittedName>
        <fullName evidence="9">Uncharacterized protein</fullName>
    </submittedName>
</protein>
<reference evidence="9 10" key="1">
    <citation type="submission" date="2020-02" db="EMBL/GenBank/DDBJ databases">
        <title>Esox lucius (northern pike) genome, fEsoLuc1, primary haplotype.</title>
        <authorList>
            <person name="Myers G."/>
            <person name="Karagic N."/>
            <person name="Meyer A."/>
            <person name="Pippel M."/>
            <person name="Reichard M."/>
            <person name="Winkler S."/>
            <person name="Tracey A."/>
            <person name="Sims Y."/>
            <person name="Howe K."/>
            <person name="Rhie A."/>
            <person name="Formenti G."/>
            <person name="Durbin R."/>
            <person name="Fedrigo O."/>
            <person name="Jarvis E.D."/>
        </authorList>
    </citation>
    <scope>NUCLEOTIDE SEQUENCE [LARGE SCALE GENOMIC DNA]</scope>
</reference>
<dbReference type="SUPFAM" id="SSF57845">
    <property type="entry name" value="B-box zinc-binding domain"/>
    <property type="match status" value="1"/>
</dbReference>
<feature type="domain" description="B box-type" evidence="6">
    <location>
        <begin position="153"/>
        <end position="189"/>
    </location>
</feature>
<keyword evidence="2 4" id="KW-0863">Zinc-finger</keyword>
<keyword evidence="3" id="KW-0862">Zinc</keyword>
<feature type="compositionally biased region" description="Polar residues" evidence="5">
    <location>
        <begin position="44"/>
        <end position="58"/>
    </location>
</feature>
<dbReference type="Gene3D" id="4.10.830.40">
    <property type="match status" value="1"/>
</dbReference>
<dbReference type="InterPro" id="IPR036116">
    <property type="entry name" value="FN3_sf"/>
</dbReference>
<dbReference type="InterPro" id="IPR057365">
    <property type="entry name" value="URGCP"/>
</dbReference>
<dbReference type="InterPro" id="IPR030383">
    <property type="entry name" value="G_VLIG_dom"/>
</dbReference>
<dbReference type="InterPro" id="IPR003961">
    <property type="entry name" value="FN3_dom"/>
</dbReference>
<keyword evidence="10" id="KW-1185">Reference proteome</keyword>
<dbReference type="PANTHER" id="PTHR14819:SF9">
    <property type="entry name" value="UP-REGULATOR OF CELL PROLIFERATION-LIKE"/>
    <property type="match status" value="1"/>
</dbReference>
<feature type="domain" description="Fibronectin type-III" evidence="7">
    <location>
        <begin position="308"/>
        <end position="397"/>
    </location>
</feature>
<name>A0AAY5KG17_ESOLU</name>
<dbReference type="InterPro" id="IPR058641">
    <property type="entry name" value="GVIN1_dom"/>
</dbReference>
<accession>A0AAY5KG17</accession>
<dbReference type="SUPFAM" id="SSF52540">
    <property type="entry name" value="P-loop containing nucleoside triphosphate hydrolases"/>
    <property type="match status" value="1"/>
</dbReference>
<dbReference type="CDD" id="cd00063">
    <property type="entry name" value="FN3"/>
    <property type="match status" value="2"/>
</dbReference>
<feature type="domain" description="Fibronectin type-III" evidence="7">
    <location>
        <begin position="220"/>
        <end position="307"/>
    </location>
</feature>
<dbReference type="Ensembl" id="ENSELUT00000088516.1">
    <property type="protein sequence ID" value="ENSELUP00000087691.1"/>
    <property type="gene ID" value="ENSELUG00000041838.1"/>
</dbReference>
<dbReference type="Proteomes" id="UP000265140">
    <property type="component" value="Chromosome 25"/>
</dbReference>
<dbReference type="GO" id="GO:0005525">
    <property type="term" value="F:GTP binding"/>
    <property type="evidence" value="ECO:0007669"/>
    <property type="project" value="InterPro"/>
</dbReference>
<evidence type="ECO:0000256" key="2">
    <source>
        <dbReference type="ARBA" id="ARBA00022771"/>
    </source>
</evidence>
<dbReference type="PROSITE" id="PS51717">
    <property type="entry name" value="G_VLIG"/>
    <property type="match status" value="1"/>
</dbReference>
<comment type="similarity">
    <text evidence="1">Belongs to the TRAFAC class dynamin-like GTPase superfamily. Very large inducible GTPase (VLIG) family.</text>
</comment>
<reference evidence="9" key="3">
    <citation type="submission" date="2025-09" db="UniProtKB">
        <authorList>
            <consortium name="Ensembl"/>
        </authorList>
    </citation>
    <scope>IDENTIFICATION</scope>
</reference>
<dbReference type="SUPFAM" id="SSF49265">
    <property type="entry name" value="Fibronectin type III"/>
    <property type="match status" value="1"/>
</dbReference>
<dbReference type="GeneTree" id="ENSGT00940000154390"/>
<dbReference type="GO" id="GO:0008270">
    <property type="term" value="F:zinc ion binding"/>
    <property type="evidence" value="ECO:0007669"/>
    <property type="project" value="UniProtKB-KW"/>
</dbReference>
<evidence type="ECO:0000313" key="10">
    <source>
        <dbReference type="Proteomes" id="UP000265140"/>
    </source>
</evidence>
<feature type="domain" description="VLIG-type G" evidence="8">
    <location>
        <begin position="969"/>
        <end position="1213"/>
    </location>
</feature>
<evidence type="ECO:0000256" key="1">
    <source>
        <dbReference type="ARBA" id="ARBA00006828"/>
    </source>
</evidence>
<dbReference type="Pfam" id="PF00643">
    <property type="entry name" value="zf-B_box"/>
    <property type="match status" value="1"/>
</dbReference>
<evidence type="ECO:0000256" key="5">
    <source>
        <dbReference type="SAM" id="MobiDB-lite"/>
    </source>
</evidence>
<dbReference type="Gene3D" id="3.30.160.60">
    <property type="entry name" value="Classic Zinc Finger"/>
    <property type="match status" value="1"/>
</dbReference>
<evidence type="ECO:0000313" key="9">
    <source>
        <dbReference type="Ensembl" id="ENSELUP00000087691.1"/>
    </source>
</evidence>
<dbReference type="InterPro" id="IPR052986">
    <property type="entry name" value="VLIG_GTPase"/>
</dbReference>
<feature type="region of interest" description="Disordered" evidence="5">
    <location>
        <begin position="1"/>
        <end position="70"/>
    </location>
</feature>
<dbReference type="InterPro" id="IPR027417">
    <property type="entry name" value="P-loop_NTPase"/>
</dbReference>
<dbReference type="Pfam" id="PF25683">
    <property type="entry name" value="URGCP_GTPase"/>
    <property type="match status" value="1"/>
</dbReference>
<dbReference type="Gene3D" id="2.60.40.10">
    <property type="entry name" value="Immunoglobulins"/>
    <property type="match status" value="2"/>
</dbReference>
<dbReference type="PANTHER" id="PTHR14819">
    <property type="entry name" value="GTP-BINDING"/>
    <property type="match status" value="1"/>
</dbReference>
<evidence type="ECO:0000256" key="4">
    <source>
        <dbReference type="PROSITE-ProRule" id="PRU00024"/>
    </source>
</evidence>
<dbReference type="Pfam" id="PF25974">
    <property type="entry name" value="URGCP_9th"/>
    <property type="match status" value="1"/>
</dbReference>
<feature type="region of interest" description="Disordered" evidence="5">
    <location>
        <begin position="186"/>
        <end position="215"/>
    </location>
</feature>
<dbReference type="Pfam" id="PF25496">
    <property type="entry name" value="URGCP"/>
    <property type="match status" value="1"/>
</dbReference>
<organism evidence="9 10">
    <name type="scientific">Esox lucius</name>
    <name type="common">Northern pike</name>
    <dbReference type="NCBI Taxonomy" id="8010"/>
    <lineage>
        <taxon>Eukaryota</taxon>
        <taxon>Metazoa</taxon>
        <taxon>Chordata</taxon>
        <taxon>Craniata</taxon>
        <taxon>Vertebrata</taxon>
        <taxon>Euteleostomi</taxon>
        <taxon>Actinopterygii</taxon>
        <taxon>Neopterygii</taxon>
        <taxon>Teleostei</taxon>
        <taxon>Protacanthopterygii</taxon>
        <taxon>Esociformes</taxon>
        <taxon>Esocidae</taxon>
        <taxon>Esox</taxon>
    </lineage>
</organism>
<evidence type="ECO:0000259" key="8">
    <source>
        <dbReference type="PROSITE" id="PS51717"/>
    </source>
</evidence>
<dbReference type="SMART" id="SM00336">
    <property type="entry name" value="BBOX"/>
    <property type="match status" value="1"/>
</dbReference>
<reference evidence="9" key="2">
    <citation type="submission" date="2025-08" db="UniProtKB">
        <authorList>
            <consortium name="Ensembl"/>
        </authorList>
    </citation>
    <scope>IDENTIFICATION</scope>
</reference>
<evidence type="ECO:0000259" key="6">
    <source>
        <dbReference type="PROSITE" id="PS50119"/>
    </source>
</evidence>